<accession>A0A5B8XPB6</accession>
<dbReference type="KEGG" id="bbae:FRD01_01000"/>
<keyword evidence="2 3" id="KW-0378">Hydrolase</keyword>
<dbReference type="GO" id="GO:0047617">
    <property type="term" value="F:fatty acyl-CoA hydrolase activity"/>
    <property type="evidence" value="ECO:0007669"/>
    <property type="project" value="TreeGrafter"/>
</dbReference>
<evidence type="ECO:0000313" key="3">
    <source>
        <dbReference type="EMBL" id="QED25863.1"/>
    </source>
</evidence>
<reference evidence="3 4" key="1">
    <citation type="submission" date="2019-08" db="EMBL/GenBank/DDBJ databases">
        <authorList>
            <person name="Liang Q."/>
        </authorList>
    </citation>
    <scope>NUCLEOTIDE SEQUENCE [LARGE SCALE GENOMIC DNA]</scope>
    <source>
        <strain evidence="3 4">V1718</strain>
    </source>
</reference>
<dbReference type="InterPro" id="IPR006684">
    <property type="entry name" value="YbgC/YbaW"/>
</dbReference>
<keyword evidence="4" id="KW-1185">Reference proteome</keyword>
<dbReference type="EC" id="3.1.2.-" evidence="3"/>
<protein>
    <submittedName>
        <fullName evidence="3">YbgC/FadM family acyl-CoA thioesterase</fullName>
        <ecNumber evidence="3">3.1.2.-</ecNumber>
    </submittedName>
</protein>
<dbReference type="PANTHER" id="PTHR31793:SF37">
    <property type="entry name" value="ACYL-COA THIOESTER HYDROLASE YBGC"/>
    <property type="match status" value="1"/>
</dbReference>
<dbReference type="PROSITE" id="PS01328">
    <property type="entry name" value="4HBCOA_THIOESTERASE"/>
    <property type="match status" value="1"/>
</dbReference>
<dbReference type="Pfam" id="PF13279">
    <property type="entry name" value="4HBT_2"/>
    <property type="match status" value="1"/>
</dbReference>
<dbReference type="PIRSF" id="PIRSF003230">
    <property type="entry name" value="YbgC"/>
    <property type="match status" value="1"/>
</dbReference>
<dbReference type="RefSeq" id="WP_146956805.1">
    <property type="nucleotide sequence ID" value="NZ_CP042467.1"/>
</dbReference>
<gene>
    <name evidence="3" type="ORF">FRD01_01000</name>
</gene>
<name>A0A5B8XPB6_9DELT</name>
<dbReference type="Gene3D" id="3.10.129.10">
    <property type="entry name" value="Hotdog Thioesterase"/>
    <property type="match status" value="1"/>
</dbReference>
<comment type="similarity">
    <text evidence="1">Belongs to the 4-hydroxybenzoyl-CoA thioesterase family.</text>
</comment>
<dbReference type="InterPro" id="IPR050563">
    <property type="entry name" value="4-hydroxybenzoyl-CoA_TE"/>
</dbReference>
<dbReference type="InterPro" id="IPR029069">
    <property type="entry name" value="HotDog_dom_sf"/>
</dbReference>
<dbReference type="PANTHER" id="PTHR31793">
    <property type="entry name" value="4-HYDROXYBENZOYL-COA THIOESTERASE FAMILY MEMBER"/>
    <property type="match status" value="1"/>
</dbReference>
<dbReference type="CDD" id="cd00586">
    <property type="entry name" value="4HBT"/>
    <property type="match status" value="1"/>
</dbReference>
<evidence type="ECO:0000313" key="4">
    <source>
        <dbReference type="Proteomes" id="UP000321595"/>
    </source>
</evidence>
<organism evidence="3 4">
    <name type="scientific">Microvenator marinus</name>
    <dbReference type="NCBI Taxonomy" id="2600177"/>
    <lineage>
        <taxon>Bacteria</taxon>
        <taxon>Deltaproteobacteria</taxon>
        <taxon>Bradymonadales</taxon>
        <taxon>Microvenatoraceae</taxon>
        <taxon>Microvenator</taxon>
    </lineage>
</organism>
<dbReference type="SUPFAM" id="SSF54637">
    <property type="entry name" value="Thioesterase/thiol ester dehydrase-isomerase"/>
    <property type="match status" value="1"/>
</dbReference>
<dbReference type="Proteomes" id="UP000321595">
    <property type="component" value="Chromosome"/>
</dbReference>
<dbReference type="AlphaFoldDB" id="A0A5B8XPB6"/>
<dbReference type="OrthoDB" id="9808429at2"/>
<dbReference type="InterPro" id="IPR008272">
    <property type="entry name" value="HB-CoA_thioesterase_AS"/>
</dbReference>
<dbReference type="EMBL" id="CP042467">
    <property type="protein sequence ID" value="QED25863.1"/>
    <property type="molecule type" value="Genomic_DNA"/>
</dbReference>
<sequence length="121" mass="14208">MNEHVHKVQIYYEDTDLSGVVYHANYLRYFERAREHVIGAERLVKLLEEGVAFVVYKASLTYKEGARLGDIIEVRSTWVRESDYRVVFKQNVWKEGKLLVEGEVQMVTVDPNNKLTPLPHW</sequence>
<evidence type="ECO:0000256" key="2">
    <source>
        <dbReference type="ARBA" id="ARBA00022801"/>
    </source>
</evidence>
<dbReference type="NCBIfam" id="TIGR00051">
    <property type="entry name" value="YbgC/FadM family acyl-CoA thioesterase"/>
    <property type="match status" value="1"/>
</dbReference>
<proteinExistence type="inferred from homology"/>
<evidence type="ECO:0000256" key="1">
    <source>
        <dbReference type="ARBA" id="ARBA00005953"/>
    </source>
</evidence>